<evidence type="ECO:0000256" key="1">
    <source>
        <dbReference type="HAMAP-Rule" id="MF_00122"/>
    </source>
</evidence>
<evidence type="ECO:0000313" key="3">
    <source>
        <dbReference type="Proteomes" id="UP000007030"/>
    </source>
</evidence>
<keyword evidence="1" id="KW-0547">Nucleotide-binding</keyword>
<gene>
    <name evidence="1" type="primary">gatC</name>
    <name evidence="2" type="ordered locus">Marky_1249</name>
</gene>
<comment type="subunit">
    <text evidence="1">Heterotrimer of A, B and C subunits.</text>
</comment>
<dbReference type="eggNOG" id="COG0721">
    <property type="taxonomic scope" value="Bacteria"/>
</dbReference>
<dbReference type="EC" id="6.3.5.-" evidence="1"/>
<dbReference type="PANTHER" id="PTHR15004:SF0">
    <property type="entry name" value="GLUTAMYL-TRNA(GLN) AMIDOTRANSFERASE SUBUNIT C, MITOCHONDRIAL"/>
    <property type="match status" value="1"/>
</dbReference>
<dbReference type="AlphaFoldDB" id="F2NK18"/>
<dbReference type="GO" id="GO:0050567">
    <property type="term" value="F:glutaminyl-tRNA synthase (glutamine-hydrolyzing) activity"/>
    <property type="evidence" value="ECO:0007669"/>
    <property type="project" value="UniProtKB-UniRule"/>
</dbReference>
<keyword evidence="3" id="KW-1185">Reference proteome</keyword>
<comment type="similarity">
    <text evidence="1">Belongs to the GatC family.</text>
</comment>
<dbReference type="KEGG" id="mhd:Marky_1249"/>
<proteinExistence type="inferred from homology"/>
<dbReference type="Pfam" id="PF02686">
    <property type="entry name" value="GatC"/>
    <property type="match status" value="1"/>
</dbReference>
<dbReference type="GO" id="GO:0006412">
    <property type="term" value="P:translation"/>
    <property type="evidence" value="ECO:0007669"/>
    <property type="project" value="UniProtKB-UniRule"/>
</dbReference>
<keyword evidence="1" id="KW-0067">ATP-binding</keyword>
<name>F2NK18_MARHT</name>
<dbReference type="EMBL" id="CP002630">
    <property type="protein sequence ID" value="AEB11989.1"/>
    <property type="molecule type" value="Genomic_DNA"/>
</dbReference>
<keyword evidence="1" id="KW-0648">Protein biosynthesis</keyword>
<evidence type="ECO:0000313" key="2">
    <source>
        <dbReference type="EMBL" id="AEB11989.1"/>
    </source>
</evidence>
<accession>F2NK18</accession>
<dbReference type="Gene3D" id="1.10.8.990">
    <property type="match status" value="1"/>
</dbReference>
<sequence length="95" mass="10853">MEVTPELIRHLERLSRIQLTPEEEARMQEDLGRILGYFEKISALDTDGLEEMARPVPLENRMRADEARESLAQAEALSVAVEAEDGFFKVPRVIE</sequence>
<dbReference type="GO" id="GO:0005524">
    <property type="term" value="F:ATP binding"/>
    <property type="evidence" value="ECO:0007669"/>
    <property type="project" value="UniProtKB-KW"/>
</dbReference>
<reference evidence="2 3" key="1">
    <citation type="journal article" date="2012" name="Stand. Genomic Sci.">
        <title>Complete genome sequence of the aerobic, heterotroph Marinithermus hydrothermalis type strain (T1(T)) from a deep-sea hydrothermal vent chimney.</title>
        <authorList>
            <person name="Copeland A."/>
            <person name="Gu W."/>
            <person name="Yasawong M."/>
            <person name="Lapidus A."/>
            <person name="Lucas S."/>
            <person name="Deshpande S."/>
            <person name="Pagani I."/>
            <person name="Tapia R."/>
            <person name="Cheng J.F."/>
            <person name="Goodwin L.A."/>
            <person name="Pitluck S."/>
            <person name="Liolios K."/>
            <person name="Ivanova N."/>
            <person name="Mavromatis K."/>
            <person name="Mikhailova N."/>
            <person name="Pati A."/>
            <person name="Chen A."/>
            <person name="Palaniappan K."/>
            <person name="Land M."/>
            <person name="Pan C."/>
            <person name="Brambilla E.M."/>
            <person name="Rohde M."/>
            <person name="Tindall B.J."/>
            <person name="Sikorski J."/>
            <person name="Goker M."/>
            <person name="Detter J.C."/>
            <person name="Bristow J."/>
            <person name="Eisen J.A."/>
            <person name="Markowitz V."/>
            <person name="Hugenholtz P."/>
            <person name="Kyrpides N.C."/>
            <person name="Klenk H.P."/>
            <person name="Woyke T."/>
        </authorList>
    </citation>
    <scope>NUCLEOTIDE SEQUENCE [LARGE SCALE GENOMIC DNA]</scope>
    <source>
        <strain evidence="3">DSM 14884 / JCM 11576 / T1</strain>
    </source>
</reference>
<dbReference type="NCBIfam" id="TIGR00135">
    <property type="entry name" value="gatC"/>
    <property type="match status" value="1"/>
</dbReference>
<comment type="catalytic activity">
    <reaction evidence="1">
        <text>L-glutamyl-tRNA(Gln) + L-glutamine + ATP + H2O = L-glutaminyl-tRNA(Gln) + L-glutamate + ADP + phosphate + H(+)</text>
        <dbReference type="Rhea" id="RHEA:17521"/>
        <dbReference type="Rhea" id="RHEA-COMP:9681"/>
        <dbReference type="Rhea" id="RHEA-COMP:9684"/>
        <dbReference type="ChEBI" id="CHEBI:15377"/>
        <dbReference type="ChEBI" id="CHEBI:15378"/>
        <dbReference type="ChEBI" id="CHEBI:29985"/>
        <dbReference type="ChEBI" id="CHEBI:30616"/>
        <dbReference type="ChEBI" id="CHEBI:43474"/>
        <dbReference type="ChEBI" id="CHEBI:58359"/>
        <dbReference type="ChEBI" id="CHEBI:78520"/>
        <dbReference type="ChEBI" id="CHEBI:78521"/>
        <dbReference type="ChEBI" id="CHEBI:456216"/>
    </reaction>
</comment>
<dbReference type="RefSeq" id="WP_013704036.1">
    <property type="nucleotide sequence ID" value="NC_015387.1"/>
</dbReference>
<dbReference type="InterPro" id="IPR036113">
    <property type="entry name" value="Asp/Glu-ADT_sf_sub_c"/>
</dbReference>
<dbReference type="GO" id="GO:0050566">
    <property type="term" value="F:asparaginyl-tRNA synthase (glutamine-hydrolyzing) activity"/>
    <property type="evidence" value="ECO:0007669"/>
    <property type="project" value="RHEA"/>
</dbReference>
<dbReference type="OrthoDB" id="26171at2"/>
<protein>
    <recommendedName>
        <fullName evidence="1">Aspartyl/glutamyl-tRNA(Asn/Gln) amidotransferase subunit C</fullName>
        <shortName evidence="1">Asp/Glu-ADT subunit C</shortName>
        <ecNumber evidence="1">6.3.5.-</ecNumber>
    </recommendedName>
</protein>
<comment type="function">
    <text evidence="1">Allows the formation of correctly charged Asn-tRNA(Asn) or Gln-tRNA(Gln) through the transamidation of misacylated Asp-tRNA(Asn) or Glu-tRNA(Gln) in organisms which lack either or both of asparaginyl-tRNA or glutaminyl-tRNA synthetases. The reaction takes place in the presence of glutamine and ATP through an activated phospho-Asp-tRNA(Asn) or phospho-Glu-tRNA(Gln).</text>
</comment>
<dbReference type="GO" id="GO:0070681">
    <property type="term" value="P:glutaminyl-tRNAGln biosynthesis via transamidation"/>
    <property type="evidence" value="ECO:0007669"/>
    <property type="project" value="TreeGrafter"/>
</dbReference>
<dbReference type="HAMAP" id="MF_00122">
    <property type="entry name" value="GatC"/>
    <property type="match status" value="1"/>
</dbReference>
<dbReference type="HOGENOM" id="CLU_105899_1_1_0"/>
<comment type="catalytic activity">
    <reaction evidence="1">
        <text>L-aspartyl-tRNA(Asn) + L-glutamine + ATP + H2O = L-asparaginyl-tRNA(Asn) + L-glutamate + ADP + phosphate + 2 H(+)</text>
        <dbReference type="Rhea" id="RHEA:14513"/>
        <dbReference type="Rhea" id="RHEA-COMP:9674"/>
        <dbReference type="Rhea" id="RHEA-COMP:9677"/>
        <dbReference type="ChEBI" id="CHEBI:15377"/>
        <dbReference type="ChEBI" id="CHEBI:15378"/>
        <dbReference type="ChEBI" id="CHEBI:29985"/>
        <dbReference type="ChEBI" id="CHEBI:30616"/>
        <dbReference type="ChEBI" id="CHEBI:43474"/>
        <dbReference type="ChEBI" id="CHEBI:58359"/>
        <dbReference type="ChEBI" id="CHEBI:78515"/>
        <dbReference type="ChEBI" id="CHEBI:78516"/>
        <dbReference type="ChEBI" id="CHEBI:456216"/>
    </reaction>
</comment>
<dbReference type="SUPFAM" id="SSF141000">
    <property type="entry name" value="Glu-tRNAGln amidotransferase C subunit"/>
    <property type="match status" value="1"/>
</dbReference>
<dbReference type="Gene3D" id="1.10.20.60">
    <property type="entry name" value="Glu-tRNAGln amidotransferase C subunit, N-terminal domain"/>
    <property type="match status" value="1"/>
</dbReference>
<keyword evidence="1" id="KW-0436">Ligase</keyword>
<dbReference type="GO" id="GO:0006450">
    <property type="term" value="P:regulation of translational fidelity"/>
    <property type="evidence" value="ECO:0007669"/>
    <property type="project" value="InterPro"/>
</dbReference>
<organism evidence="2 3">
    <name type="scientific">Marinithermus hydrothermalis (strain DSM 14884 / JCM 11576 / T1)</name>
    <dbReference type="NCBI Taxonomy" id="869210"/>
    <lineage>
        <taxon>Bacteria</taxon>
        <taxon>Thermotogati</taxon>
        <taxon>Deinococcota</taxon>
        <taxon>Deinococci</taxon>
        <taxon>Thermales</taxon>
        <taxon>Thermaceae</taxon>
        <taxon>Marinithermus</taxon>
    </lineage>
</organism>
<dbReference type="PANTHER" id="PTHR15004">
    <property type="entry name" value="GLUTAMYL-TRNA(GLN) AMIDOTRANSFERASE SUBUNIT C, MITOCHONDRIAL"/>
    <property type="match status" value="1"/>
</dbReference>
<dbReference type="InterPro" id="IPR003837">
    <property type="entry name" value="GatC"/>
</dbReference>
<dbReference type="STRING" id="869210.Marky_1249"/>
<dbReference type="Proteomes" id="UP000007030">
    <property type="component" value="Chromosome"/>
</dbReference>